<organism evidence="3 4">
    <name type="scientific">Xanthomarina spongicola</name>
    <dbReference type="NCBI Taxonomy" id="570520"/>
    <lineage>
        <taxon>Bacteria</taxon>
        <taxon>Pseudomonadati</taxon>
        <taxon>Bacteroidota</taxon>
        <taxon>Flavobacteriia</taxon>
        <taxon>Flavobacteriales</taxon>
        <taxon>Flavobacteriaceae</taxon>
        <taxon>Xanthomarina</taxon>
    </lineage>
</organism>
<keyword evidence="1 3" id="KW-0808">Transferase</keyword>
<dbReference type="PANTHER" id="PTHR13947:SF37">
    <property type="entry name" value="LD18367P"/>
    <property type="match status" value="1"/>
</dbReference>
<feature type="domain" description="N-acetyltransferase" evidence="2">
    <location>
        <begin position="6"/>
        <end position="163"/>
    </location>
</feature>
<dbReference type="Proteomes" id="UP000245430">
    <property type="component" value="Unassembled WGS sequence"/>
</dbReference>
<sequence>MSNNNIVIREIALEDNKQIAKVIRDVLVEFGVPKVGTAYADVSLDKMAETYYGGKSVYFVIDNNGKIIGGAGIAALDNYEGNVCELQKMYFLPEARGIGLGKRMMETCLESAKAFGFEKCYLETMPYMDDARKLYAKVGFNSLDEPLGNTGHYSCNVWMIKEL</sequence>
<dbReference type="EMBL" id="QGGP01000002">
    <property type="protein sequence ID" value="PWK19497.1"/>
    <property type="molecule type" value="Genomic_DNA"/>
</dbReference>
<dbReference type="RefSeq" id="WP_109681401.1">
    <property type="nucleotide sequence ID" value="NZ_QGGP01000002.1"/>
</dbReference>
<dbReference type="GO" id="GO:0008080">
    <property type="term" value="F:N-acetyltransferase activity"/>
    <property type="evidence" value="ECO:0007669"/>
    <property type="project" value="InterPro"/>
</dbReference>
<dbReference type="PROSITE" id="PS51186">
    <property type="entry name" value="GNAT"/>
    <property type="match status" value="1"/>
</dbReference>
<dbReference type="InterPro" id="IPR000182">
    <property type="entry name" value="GNAT_dom"/>
</dbReference>
<keyword evidence="4" id="KW-1185">Reference proteome</keyword>
<accession>A0A316DMU5</accession>
<dbReference type="InterPro" id="IPR050769">
    <property type="entry name" value="NAT_camello-type"/>
</dbReference>
<name>A0A316DMU5_9FLAO</name>
<reference evidence="3 4" key="1">
    <citation type="submission" date="2018-05" db="EMBL/GenBank/DDBJ databases">
        <title>Genomic Encyclopedia of Archaeal and Bacterial Type Strains, Phase II (KMG-II): from individual species to whole genera.</title>
        <authorList>
            <person name="Goeker M."/>
        </authorList>
    </citation>
    <scope>NUCLEOTIDE SEQUENCE [LARGE SCALE GENOMIC DNA]</scope>
    <source>
        <strain evidence="3 4">DSM 22637</strain>
    </source>
</reference>
<dbReference type="PANTHER" id="PTHR13947">
    <property type="entry name" value="GNAT FAMILY N-ACETYLTRANSFERASE"/>
    <property type="match status" value="1"/>
</dbReference>
<evidence type="ECO:0000313" key="3">
    <source>
        <dbReference type="EMBL" id="PWK19497.1"/>
    </source>
</evidence>
<dbReference type="InterPro" id="IPR016181">
    <property type="entry name" value="Acyl_CoA_acyltransferase"/>
</dbReference>
<evidence type="ECO:0000259" key="2">
    <source>
        <dbReference type="PROSITE" id="PS51186"/>
    </source>
</evidence>
<dbReference type="Pfam" id="PF00583">
    <property type="entry name" value="Acetyltransf_1"/>
    <property type="match status" value="1"/>
</dbReference>
<evidence type="ECO:0000313" key="4">
    <source>
        <dbReference type="Proteomes" id="UP000245430"/>
    </source>
</evidence>
<comment type="caution">
    <text evidence="3">The sequence shown here is derived from an EMBL/GenBank/DDBJ whole genome shotgun (WGS) entry which is preliminary data.</text>
</comment>
<evidence type="ECO:0000256" key="1">
    <source>
        <dbReference type="ARBA" id="ARBA00022679"/>
    </source>
</evidence>
<gene>
    <name evidence="3" type="ORF">LX78_00844</name>
</gene>
<dbReference type="OrthoDB" id="5419426at2"/>
<dbReference type="Gene3D" id="3.40.630.30">
    <property type="match status" value="1"/>
</dbReference>
<dbReference type="AlphaFoldDB" id="A0A316DMU5"/>
<protein>
    <submittedName>
        <fullName evidence="3">Putative acetyltransferase</fullName>
    </submittedName>
</protein>
<dbReference type="CDD" id="cd04301">
    <property type="entry name" value="NAT_SF"/>
    <property type="match status" value="1"/>
</dbReference>
<dbReference type="SUPFAM" id="SSF55729">
    <property type="entry name" value="Acyl-CoA N-acyltransferases (Nat)"/>
    <property type="match status" value="1"/>
</dbReference>
<proteinExistence type="predicted"/>